<evidence type="ECO:0000256" key="3">
    <source>
        <dbReference type="ARBA" id="ARBA00022833"/>
    </source>
</evidence>
<dbReference type="EMBL" id="KZ678387">
    <property type="protein sequence ID" value="PSR99002.1"/>
    <property type="molecule type" value="Genomic_DNA"/>
</dbReference>
<dbReference type="SUPFAM" id="SSF90209">
    <property type="entry name" value="Ran binding protein zinc finger-like"/>
    <property type="match status" value="1"/>
</dbReference>
<evidence type="ECO:0000256" key="5">
    <source>
        <dbReference type="SAM" id="MobiDB-lite"/>
    </source>
</evidence>
<dbReference type="PROSITE" id="PS01358">
    <property type="entry name" value="ZF_RANBP2_1"/>
    <property type="match status" value="1"/>
</dbReference>
<keyword evidence="1" id="KW-0479">Metal-binding</keyword>
<dbReference type="InterPro" id="IPR013087">
    <property type="entry name" value="Znf_C2H2_type"/>
</dbReference>
<dbReference type="InterPro" id="IPR036443">
    <property type="entry name" value="Znf_RanBP2_sf"/>
</dbReference>
<evidence type="ECO:0000256" key="1">
    <source>
        <dbReference type="ARBA" id="ARBA00022723"/>
    </source>
</evidence>
<evidence type="ECO:0000256" key="2">
    <source>
        <dbReference type="ARBA" id="ARBA00022771"/>
    </source>
</evidence>
<dbReference type="STRING" id="2025994.A0A2T3AHX4"/>
<evidence type="ECO:0000256" key="4">
    <source>
        <dbReference type="PROSITE-ProRule" id="PRU00042"/>
    </source>
</evidence>
<reference evidence="7 8" key="1">
    <citation type="journal article" date="2018" name="Mycol. Prog.">
        <title>Coniella lustricola, a new species from submerged detritus.</title>
        <authorList>
            <person name="Raudabaugh D.B."/>
            <person name="Iturriaga T."/>
            <person name="Carver A."/>
            <person name="Mondo S."/>
            <person name="Pangilinan J."/>
            <person name="Lipzen A."/>
            <person name="He G."/>
            <person name="Amirebrahimi M."/>
            <person name="Grigoriev I.V."/>
            <person name="Miller A.N."/>
        </authorList>
    </citation>
    <scope>NUCLEOTIDE SEQUENCE [LARGE SCALE GENOMIC DNA]</scope>
    <source>
        <strain evidence="7 8">B22-T-1</strain>
    </source>
</reference>
<dbReference type="GO" id="GO:0008270">
    <property type="term" value="F:zinc ion binding"/>
    <property type="evidence" value="ECO:0007669"/>
    <property type="project" value="UniProtKB-KW"/>
</dbReference>
<dbReference type="Proteomes" id="UP000241462">
    <property type="component" value="Unassembled WGS sequence"/>
</dbReference>
<feature type="domain" description="C2H2-type" evidence="6">
    <location>
        <begin position="157"/>
        <end position="187"/>
    </location>
</feature>
<keyword evidence="3" id="KW-0862">Zinc</keyword>
<dbReference type="AlphaFoldDB" id="A0A2T3AHX4"/>
<feature type="compositionally biased region" description="Polar residues" evidence="5">
    <location>
        <begin position="127"/>
        <end position="144"/>
    </location>
</feature>
<evidence type="ECO:0000313" key="7">
    <source>
        <dbReference type="EMBL" id="PSR99002.1"/>
    </source>
</evidence>
<dbReference type="Gene3D" id="3.30.160.60">
    <property type="entry name" value="Classic Zinc Finger"/>
    <property type="match status" value="1"/>
</dbReference>
<keyword evidence="2 4" id="KW-0863">Zinc-finger</keyword>
<accession>A0A2T3AHX4</accession>
<proteinExistence type="predicted"/>
<sequence length="289" mass="33053">MDNFYQYYDPQYFQRQQDELTAWGPHATFNSTDLAYTDVNTQALQRSGSSNSYNSYPDSGYGSQPMQYSDSLHSNSAVNYASHSSLVAGSYTNAYPQYPNNQNLQQGINHTTPSQQQPCYSQASTASRAESQYKQLPTSSQQTGIHKKKKRTQNDKFVCLSSQCGSHFKRHKDLDRHQKHVHLPKSNLERFYCDYPRCDRAIPADMSEGAPFTRKDHCKEHLRDVHREPLPKRSVKYDPTWLDGKKLNASFWRCGSCLARNQHGVHTCAACNTKVDPDVVQARQKKFGH</sequence>
<keyword evidence="8" id="KW-1185">Reference proteome</keyword>
<dbReference type="InParanoid" id="A0A2T3AHX4"/>
<organism evidence="7 8">
    <name type="scientific">Coniella lustricola</name>
    <dbReference type="NCBI Taxonomy" id="2025994"/>
    <lineage>
        <taxon>Eukaryota</taxon>
        <taxon>Fungi</taxon>
        <taxon>Dikarya</taxon>
        <taxon>Ascomycota</taxon>
        <taxon>Pezizomycotina</taxon>
        <taxon>Sordariomycetes</taxon>
        <taxon>Sordariomycetidae</taxon>
        <taxon>Diaporthales</taxon>
        <taxon>Schizoparmaceae</taxon>
        <taxon>Coniella</taxon>
    </lineage>
</organism>
<evidence type="ECO:0000259" key="6">
    <source>
        <dbReference type="PROSITE" id="PS50157"/>
    </source>
</evidence>
<gene>
    <name evidence="7" type="ORF">BD289DRAFT_66228</name>
</gene>
<dbReference type="PROSITE" id="PS50157">
    <property type="entry name" value="ZINC_FINGER_C2H2_2"/>
    <property type="match status" value="1"/>
</dbReference>
<feature type="region of interest" description="Disordered" evidence="5">
    <location>
        <begin position="127"/>
        <end position="150"/>
    </location>
</feature>
<evidence type="ECO:0000313" key="8">
    <source>
        <dbReference type="Proteomes" id="UP000241462"/>
    </source>
</evidence>
<dbReference type="OrthoDB" id="2687452at2759"/>
<protein>
    <recommendedName>
        <fullName evidence="6">C2H2-type domain-containing protein</fullName>
    </recommendedName>
</protein>
<name>A0A2T3AHX4_9PEZI</name>
<dbReference type="PROSITE" id="PS00028">
    <property type="entry name" value="ZINC_FINGER_C2H2_1"/>
    <property type="match status" value="1"/>
</dbReference>
<dbReference type="InterPro" id="IPR001876">
    <property type="entry name" value="Znf_RanBP2"/>
</dbReference>